<dbReference type="SUPFAM" id="SSF55781">
    <property type="entry name" value="GAF domain-like"/>
    <property type="match status" value="1"/>
</dbReference>
<dbReference type="SMART" id="SM00220">
    <property type="entry name" value="S_TKc"/>
    <property type="match status" value="1"/>
</dbReference>
<dbReference type="SMART" id="SM00065">
    <property type="entry name" value="GAF"/>
    <property type="match status" value="1"/>
</dbReference>
<dbReference type="Proteomes" id="UP000238348">
    <property type="component" value="Chromosome"/>
</dbReference>
<dbReference type="GO" id="GO:0004674">
    <property type="term" value="F:protein serine/threonine kinase activity"/>
    <property type="evidence" value="ECO:0007669"/>
    <property type="project" value="UniProtKB-KW"/>
</dbReference>
<evidence type="ECO:0000259" key="3">
    <source>
        <dbReference type="PROSITE" id="PS50801"/>
    </source>
</evidence>
<name>A0A2L0EQH3_SORCE</name>
<keyword evidence="5" id="KW-0723">Serine/threonine-protein kinase</keyword>
<feature type="domain" description="Protein kinase" evidence="2">
    <location>
        <begin position="34"/>
        <end position="297"/>
    </location>
</feature>
<dbReference type="CDD" id="cd07041">
    <property type="entry name" value="STAS_RsbR_RsbS_like"/>
    <property type="match status" value="1"/>
</dbReference>
<evidence type="ECO:0000256" key="1">
    <source>
        <dbReference type="SAM" id="Coils"/>
    </source>
</evidence>
<feature type="coiled-coil region" evidence="1">
    <location>
        <begin position="1524"/>
        <end position="1551"/>
    </location>
</feature>
<gene>
    <name evidence="5" type="primary">pknD</name>
    <name evidence="5" type="ORF">SOCE26_029690</name>
</gene>
<dbReference type="InterPro" id="IPR036513">
    <property type="entry name" value="STAS_dom_sf"/>
</dbReference>
<dbReference type="CDD" id="cd14014">
    <property type="entry name" value="STKc_PknB_like"/>
    <property type="match status" value="1"/>
</dbReference>
<dbReference type="Gene3D" id="3.30.450.40">
    <property type="match status" value="1"/>
</dbReference>
<evidence type="ECO:0000313" key="5">
    <source>
        <dbReference type="EMBL" id="AUX41549.1"/>
    </source>
</evidence>
<dbReference type="InterPro" id="IPR000719">
    <property type="entry name" value="Prot_kinase_dom"/>
</dbReference>
<dbReference type="PROSITE" id="PS50801">
    <property type="entry name" value="STAS"/>
    <property type="match status" value="1"/>
</dbReference>
<dbReference type="InterPro" id="IPR008271">
    <property type="entry name" value="Ser/Thr_kinase_AS"/>
</dbReference>
<dbReference type="GO" id="GO:0005524">
    <property type="term" value="F:ATP binding"/>
    <property type="evidence" value="ECO:0007669"/>
    <property type="project" value="InterPro"/>
</dbReference>
<dbReference type="SUPFAM" id="SSF56112">
    <property type="entry name" value="Protein kinase-like (PK-like)"/>
    <property type="match status" value="1"/>
</dbReference>
<dbReference type="PANTHER" id="PTHR43642">
    <property type="entry name" value="HYBRID SIGNAL TRANSDUCTION HISTIDINE KINASE G"/>
    <property type="match status" value="1"/>
</dbReference>
<accession>A0A2L0EQH3</accession>
<feature type="domain" description="NACHT" evidence="4">
    <location>
        <begin position="349"/>
        <end position="440"/>
    </location>
</feature>
<dbReference type="PANTHER" id="PTHR43642:SF1">
    <property type="entry name" value="HYBRID SIGNAL TRANSDUCTION HISTIDINE KINASE G"/>
    <property type="match status" value="1"/>
</dbReference>
<proteinExistence type="predicted"/>
<protein>
    <submittedName>
        <fullName evidence="5">Serine/threonine protein kinase</fullName>
    </submittedName>
</protein>
<dbReference type="InterPro" id="IPR007111">
    <property type="entry name" value="NACHT_NTPase"/>
</dbReference>
<keyword evidence="5" id="KW-0808">Transferase</keyword>
<evidence type="ECO:0000259" key="2">
    <source>
        <dbReference type="PROSITE" id="PS50011"/>
    </source>
</evidence>
<dbReference type="Gene3D" id="3.30.750.24">
    <property type="entry name" value="STAS domain"/>
    <property type="match status" value="1"/>
</dbReference>
<dbReference type="InterPro" id="IPR029016">
    <property type="entry name" value="GAF-like_dom_sf"/>
</dbReference>
<dbReference type="EMBL" id="CP012673">
    <property type="protein sequence ID" value="AUX41549.1"/>
    <property type="molecule type" value="Genomic_DNA"/>
</dbReference>
<keyword evidence="5" id="KW-0418">Kinase</keyword>
<dbReference type="PROSITE" id="PS00108">
    <property type="entry name" value="PROTEIN_KINASE_ST"/>
    <property type="match status" value="1"/>
</dbReference>
<evidence type="ECO:0000313" key="6">
    <source>
        <dbReference type="Proteomes" id="UP000238348"/>
    </source>
</evidence>
<dbReference type="Gene3D" id="1.10.510.10">
    <property type="entry name" value="Transferase(Phosphotransferase) domain 1"/>
    <property type="match status" value="1"/>
</dbReference>
<dbReference type="PROSITE" id="PS50011">
    <property type="entry name" value="PROTEIN_KINASE_DOM"/>
    <property type="match status" value="1"/>
</dbReference>
<dbReference type="SUPFAM" id="SSF52091">
    <property type="entry name" value="SpoIIaa-like"/>
    <property type="match status" value="1"/>
</dbReference>
<sequence length="1687" mass="183512">MRCMGIPHRGLPYVFAPCNHRQTMRRTRLGDLPYTLVELLYENADTVLYRARGDADGAPVTIKVLKGEHVGRRHVAQLRHELEATRDLQIESVIRAHRLEKIPGGAALVMEDFSGAPLDQLLRSATLDLAAKLRIASSLAGTLAEVHGNHVIHKDVKPHNILVHPETMQVKLTDFGSSTRLSEEAPAAESPELLEGTLAYMSPEQTGRMNRVIDYRTDLYSLGVTLYELFSGVLPFQAADPVDLMHSHIARAATPLCERSPEIPRPVSDIVQKLMSKVAEDRYQSGTGLKADLDRCLSALEAAGRIEPFELGTRDVPSELRIPQKLYGRDRQMAELLAAFERARGGRCELLLIAGGAGIGKSALVNELQKEVAQRRGHFIEGKFDQLSRSMPRAPVAAALRQRVRKLLTEPAESLERWRDKLLRTAGSNGKLLVDLLPELGLVLGPQPDVPELGPSESQNRFNLVFQDFLRAITTAEHPVVLFLDDLQWADAASLKLLELVLTDPSGAYLLIVGAYRDQEAIAGQPLMTWLGELREAGVERREILLAPLSIADVRQLVADALSAPGERVEALSEVLYATSQGNPFFLSQLLKELYTARLVSFDPTAGRWTWDVEQIRQRWGAASVHDLLVDKMQRLSPAAQRALALAACVGHQFDLKTLSIVSERPPADVAADLWDALREGLVVPLDPSYRLLHGSDGPLPEQALEVRYRFLHDRGQQAAYGLIEGARRQEVHLRIGRLIRAQLGEQPGDEDLFKVVHHCNIGAALIEDRPEQLALARLNLAVGKLAKAAAAHAAAAEHFKAGMSLLGADGWEEDYALCFALHRERAECEWLSGHEAQAEALIRELLAHARSRLERAEVYNLRILVHTMRGEFADVLRVGREGVALFGIALPEDPASIQAAFGAALAEMPGHLGGRRIEELVDAPWAGDAEQLAALRLLAAMIPGAYTLDPLLLALIAATQVNLSLRYGNSPAAACAYGIYCLLLAGAMGRYEEARQFQRVSLELCERPESVELQCKAYLVCGAPSHFFEPTRASLACLSRAYRAGLSSGDFSFGAYACLNIVTIMLSSGHELVGLEEEIAGFLRFLQRTKDPLATPVLTVAQQMVACLSGRTSGRESLSDAAFDEGAFLAGLLPAQELPRCWYFVNRLVLAVLYGDDAGALLMAARAERHSASAMSLFLLNDIPFYTGLALLGLCASVTGEERERHLAAAAEHRAKLAGWAKHAPENYAHKERLIGAEMARVRGDDAEAAALYDEAIEGAREGQFVHQEALANELCARFYLKRGRERIARWYMADAHRAYLRWGATAKAEHLAAQHPGLIDDAAGGAAAATRVVGTTVTRRGSTESFDVATVVRAMQAVASENVLDRLLDRLMRSLVANAGAQRGALILERDGKLVIVASMRVDPDVVKTGLSTPALEGGDVAPSIVQLVARTREPVVVNDARQDSRFAGDPYIAARQPRSILCLAMTHQGRSAGILYLENNAAPRAFTPGRVEVSGLLASQAAIALENALLIASIRGGTEALQRSNEQLQRELELRAASEAERELLQQEILRRQTPLMPITDDVLVMPIVGAMDGARAQQVLETALTGFQARQAKVVILDITGVARVDATVAEALIKTTKALQLLGAKAVLSGVRPEVARALVEQNVDLGSVVTMGTLQSSIAYALGANGLPGAFGRRARPAGYA</sequence>
<feature type="domain" description="STAS" evidence="3">
    <location>
        <begin position="1556"/>
        <end position="1667"/>
    </location>
</feature>
<dbReference type="InterPro" id="IPR011009">
    <property type="entry name" value="Kinase-like_dom_sf"/>
</dbReference>
<evidence type="ECO:0000259" key="4">
    <source>
        <dbReference type="PROSITE" id="PS50837"/>
    </source>
</evidence>
<reference evidence="5 6" key="1">
    <citation type="submission" date="2015-09" db="EMBL/GenBank/DDBJ databases">
        <title>Sorangium comparison.</title>
        <authorList>
            <person name="Zaburannyi N."/>
            <person name="Bunk B."/>
            <person name="Overmann J."/>
            <person name="Mueller R."/>
        </authorList>
    </citation>
    <scope>NUCLEOTIDE SEQUENCE [LARGE SCALE GENOMIC DNA]</scope>
    <source>
        <strain evidence="5 6">So ce26</strain>
    </source>
</reference>
<dbReference type="Pfam" id="PF01590">
    <property type="entry name" value="GAF"/>
    <property type="match status" value="1"/>
</dbReference>
<dbReference type="InterPro" id="IPR002645">
    <property type="entry name" value="STAS_dom"/>
</dbReference>
<dbReference type="InterPro" id="IPR041664">
    <property type="entry name" value="AAA_16"/>
</dbReference>
<dbReference type="InterPro" id="IPR003018">
    <property type="entry name" value="GAF"/>
</dbReference>
<keyword evidence="1" id="KW-0175">Coiled coil</keyword>
<dbReference type="InterPro" id="IPR053159">
    <property type="entry name" value="Hybrid_Histidine_Kinase"/>
</dbReference>
<dbReference type="Pfam" id="PF01740">
    <property type="entry name" value="STAS"/>
    <property type="match status" value="1"/>
</dbReference>
<dbReference type="Pfam" id="PF00069">
    <property type="entry name" value="Pkinase"/>
    <property type="match status" value="1"/>
</dbReference>
<dbReference type="Pfam" id="PF13191">
    <property type="entry name" value="AAA_16"/>
    <property type="match status" value="1"/>
</dbReference>
<dbReference type="InterPro" id="IPR027417">
    <property type="entry name" value="P-loop_NTPase"/>
</dbReference>
<dbReference type="Gene3D" id="3.40.50.300">
    <property type="entry name" value="P-loop containing nucleotide triphosphate hydrolases"/>
    <property type="match status" value="1"/>
</dbReference>
<dbReference type="PROSITE" id="PS50837">
    <property type="entry name" value="NACHT"/>
    <property type="match status" value="1"/>
</dbReference>
<organism evidence="5 6">
    <name type="scientific">Sorangium cellulosum</name>
    <name type="common">Polyangium cellulosum</name>
    <dbReference type="NCBI Taxonomy" id="56"/>
    <lineage>
        <taxon>Bacteria</taxon>
        <taxon>Pseudomonadati</taxon>
        <taxon>Myxococcota</taxon>
        <taxon>Polyangia</taxon>
        <taxon>Polyangiales</taxon>
        <taxon>Polyangiaceae</taxon>
        <taxon>Sorangium</taxon>
    </lineage>
</organism>
<dbReference type="SUPFAM" id="SSF52540">
    <property type="entry name" value="P-loop containing nucleoside triphosphate hydrolases"/>
    <property type="match status" value="1"/>
</dbReference>